<dbReference type="PANTHER" id="PTHR43073:SF2">
    <property type="entry name" value="DIHYDROPYRIMIDINE DEHYDROGENASE [NADP(+)]"/>
    <property type="match status" value="1"/>
</dbReference>
<dbReference type="GO" id="GO:0050661">
    <property type="term" value="F:NADP binding"/>
    <property type="evidence" value="ECO:0000318"/>
    <property type="project" value="GO_Central"/>
</dbReference>
<evidence type="ECO:0000313" key="11">
    <source>
        <dbReference type="Proteomes" id="UP000001542"/>
    </source>
</evidence>
<dbReference type="InterPro" id="IPR036188">
    <property type="entry name" value="FAD/NAD-bd_sf"/>
</dbReference>
<dbReference type="EMBL" id="DS113425">
    <property type="protein sequence ID" value="EAY06376.1"/>
    <property type="molecule type" value="Genomic_DNA"/>
</dbReference>
<evidence type="ECO:0000256" key="2">
    <source>
        <dbReference type="ARBA" id="ARBA00010804"/>
    </source>
</evidence>
<dbReference type="EC" id="1.3.1.2" evidence="3"/>
<organism evidence="10 11">
    <name type="scientific">Trichomonas vaginalis (strain ATCC PRA-98 / G3)</name>
    <dbReference type="NCBI Taxonomy" id="412133"/>
    <lineage>
        <taxon>Eukaryota</taxon>
        <taxon>Metamonada</taxon>
        <taxon>Parabasalia</taxon>
        <taxon>Trichomonadida</taxon>
        <taxon>Trichomonadidae</taxon>
        <taxon>Trichomonas</taxon>
    </lineage>
</organism>
<keyword evidence="4" id="KW-0677">Repeat</keyword>
<gene>
    <name evidence="10" type="ORF">TVAG_151830</name>
    <name evidence="9" type="ORF">TVAG_338230</name>
</gene>
<dbReference type="Pfam" id="PF01180">
    <property type="entry name" value="DHO_dh"/>
    <property type="match status" value="1"/>
</dbReference>
<dbReference type="PRINTS" id="PR00419">
    <property type="entry name" value="ADXRDTASE"/>
</dbReference>
<name>A2ELU8_TRIV3</name>
<dbReference type="OMA" id="PRITECQ"/>
<dbReference type="STRING" id="5722.A2ELU8"/>
<dbReference type="SUPFAM" id="SSF51971">
    <property type="entry name" value="Nucleotide-binding domain"/>
    <property type="match status" value="1"/>
</dbReference>
<dbReference type="InterPro" id="IPR013785">
    <property type="entry name" value="Aldolase_TIM"/>
</dbReference>
<evidence type="ECO:0000256" key="3">
    <source>
        <dbReference type="ARBA" id="ARBA00013004"/>
    </source>
</evidence>
<comment type="pathway">
    <text evidence="1">Amino-acid biosynthesis; beta-alanine biosynthesis.</text>
</comment>
<reference evidence="10" key="2">
    <citation type="journal article" date="2007" name="Science">
        <title>Draft genome sequence of the sexually transmitted pathogen Trichomonas vaginalis.</title>
        <authorList>
            <person name="Carlton J.M."/>
            <person name="Hirt R.P."/>
            <person name="Silva J.C."/>
            <person name="Delcher A.L."/>
            <person name="Schatz M."/>
            <person name="Zhao Q."/>
            <person name="Wortman J.R."/>
            <person name="Bidwell S.L."/>
            <person name="Alsmark U.C.M."/>
            <person name="Besteiro S."/>
            <person name="Sicheritz-Ponten T."/>
            <person name="Noel C.J."/>
            <person name="Dacks J.B."/>
            <person name="Foster P.G."/>
            <person name="Simillion C."/>
            <person name="Van de Peer Y."/>
            <person name="Miranda-Saavedra D."/>
            <person name="Barton G.J."/>
            <person name="Westrop G.D."/>
            <person name="Mueller S."/>
            <person name="Dessi D."/>
            <person name="Fiori P.L."/>
            <person name="Ren Q."/>
            <person name="Paulsen I."/>
            <person name="Zhang H."/>
            <person name="Bastida-Corcuera F.D."/>
            <person name="Simoes-Barbosa A."/>
            <person name="Brown M.T."/>
            <person name="Hayes R.D."/>
            <person name="Mukherjee M."/>
            <person name="Okumura C.Y."/>
            <person name="Schneider R."/>
            <person name="Smith A.J."/>
            <person name="Vanacova S."/>
            <person name="Villalvazo M."/>
            <person name="Haas B.J."/>
            <person name="Pertea M."/>
            <person name="Feldblyum T.V."/>
            <person name="Utterback T.R."/>
            <person name="Shu C.L."/>
            <person name="Osoegawa K."/>
            <person name="de Jong P.J."/>
            <person name="Hrdy I."/>
            <person name="Horvathova L."/>
            <person name="Zubacova Z."/>
            <person name="Dolezal P."/>
            <person name="Malik S.B."/>
            <person name="Logsdon J.M. Jr."/>
            <person name="Henze K."/>
            <person name="Gupta A."/>
            <person name="Wang C.C."/>
            <person name="Dunne R.L."/>
            <person name="Upcroft J.A."/>
            <person name="Upcroft P."/>
            <person name="White O."/>
            <person name="Salzberg S.L."/>
            <person name="Tang P."/>
            <person name="Chiu C.-H."/>
            <person name="Lee Y.-S."/>
            <person name="Embley T.M."/>
            <person name="Coombs G.H."/>
            <person name="Mottram J.C."/>
            <person name="Tachezy J."/>
            <person name="Fraser-Liggett C.M."/>
            <person name="Johnson P.J."/>
        </authorList>
    </citation>
    <scope>NUCLEOTIDE SEQUENCE [LARGE SCALE GENOMIC DNA]</scope>
    <source>
        <strain evidence="10">G3</strain>
    </source>
</reference>
<feature type="domain" description="4Fe-4S ferredoxin-type" evidence="8">
    <location>
        <begin position="739"/>
        <end position="768"/>
    </location>
</feature>
<sequence length="811" mass="88781">MPLSTGALCAVEETCAGGCNLNGSLEGPIKTSTIQRFALRKFRDLKIKPICPPSNGKKVAIVGAGPAGISCGVFLRRLGFDVTIFEADNFAGGLLMSELIPTRLPTEDVEWEVQMAKDTGVEFQLGKRLGKDFTVEDLKKQGYQAVFLAFGRPEEIVPDFPCEGAITSKDFLRQICGVLKLKNGEKLPDFTGKKVCVLGAGDTAMDCASAASRLGGNVTVAFRKDFKGMRAHPAELHELLEQGVEFLSLVQPTAIDNGTVTFRLQENNNGQYRGLDEFITRKFDTVILAFGARIGKHADLIPGKINVQKVDGQDMLFVGGDLAQSLTVVEAVNDARTAARMIADYLGEKREIPCFETEVDHVSLETEFCGMKFKNPSGISSAPVSGTYECIRNCFKAGMGWAVTKTILPTKDVIRENDFRIVKADENPGPSGSFCNICMMTEHTEEYWLDTIKKLKAEFPDRVLVASIATSDSKERWQNLVKNVIAAGADALELNLSCPNEVHGEGGCKGGFDTENKIGMALGTHPISVKRISQYVKEATTVPFFVKLTPNITDPIDIAQAALEGGADGVAMINTVSGIAKFWPDGTPLPQVGKEKYVLSGGLSGDQVRPIALRQISRVHNKFPEMPILGIGGIGSGYTALQHLYAGSSVFQMCSAIQRYSYDIVREVNAGLQFYLYSWSRPDLRAKLSHYTEMKTLPIQVPIPEDTKQDRKIPTLAELRGLGAKRVVQRESFDINWTLHAEIDDATCLQCGKCALSCRDNSVEAIHLVDGKWKVNHDECIGCALCHSVCPVQAMHMVESEKRKNWHHRSD</sequence>
<evidence type="ECO:0000256" key="4">
    <source>
        <dbReference type="ARBA" id="ARBA00022737"/>
    </source>
</evidence>
<proteinExistence type="inferred from homology"/>
<dbReference type="Proteomes" id="UP000001542">
    <property type="component" value="Unassembled WGS sequence"/>
</dbReference>
<dbReference type="VEuPathDB" id="TrichDB:TVAGG3_0073560"/>
<dbReference type="InterPro" id="IPR017896">
    <property type="entry name" value="4Fe4S_Fe-S-bd"/>
</dbReference>
<reference evidence="10" key="1">
    <citation type="submission" date="2006-10" db="EMBL/GenBank/DDBJ databases">
        <authorList>
            <person name="Amadeo P."/>
            <person name="Zhao Q."/>
            <person name="Wortman J."/>
            <person name="Fraser-Liggett C."/>
            <person name="Carlton J."/>
        </authorList>
    </citation>
    <scope>NUCLEOTIDE SEQUENCE</scope>
    <source>
        <strain evidence="10">G3</strain>
    </source>
</reference>
<evidence type="ECO:0000256" key="1">
    <source>
        <dbReference type="ARBA" id="ARBA00004668"/>
    </source>
</evidence>
<dbReference type="AlphaFoldDB" id="A2ELU8"/>
<dbReference type="Pfam" id="PF07992">
    <property type="entry name" value="Pyr_redox_2"/>
    <property type="match status" value="1"/>
</dbReference>
<dbReference type="InterPro" id="IPR023753">
    <property type="entry name" value="FAD/NAD-binding_dom"/>
</dbReference>
<evidence type="ECO:0000313" key="10">
    <source>
        <dbReference type="EMBL" id="EAY06376.1"/>
    </source>
</evidence>
<dbReference type="GO" id="GO:0002058">
    <property type="term" value="F:uracil binding"/>
    <property type="evidence" value="ECO:0000318"/>
    <property type="project" value="GO_Central"/>
</dbReference>
<dbReference type="PANTHER" id="PTHR43073">
    <property type="entry name" value="DIHYDROPYRIMIDINE DEHYDROGENASE [NADP(+)]"/>
    <property type="match status" value="1"/>
</dbReference>
<dbReference type="SUPFAM" id="SSF51395">
    <property type="entry name" value="FMN-linked oxidoreductases"/>
    <property type="match status" value="1"/>
</dbReference>
<dbReference type="Gene3D" id="3.30.70.20">
    <property type="match status" value="1"/>
</dbReference>
<evidence type="ECO:0000256" key="5">
    <source>
        <dbReference type="ARBA" id="ARBA00023002"/>
    </source>
</evidence>
<dbReference type="UniPathway" id="UPA00131"/>
<keyword evidence="5" id="KW-0560">Oxidoreductase</keyword>
<dbReference type="VEuPathDB" id="TrichDB:TVAG_151830"/>
<dbReference type="GO" id="GO:0019483">
    <property type="term" value="P:beta-alanine biosynthetic process"/>
    <property type="evidence" value="ECO:0007669"/>
    <property type="project" value="UniProtKB-UniPathway"/>
</dbReference>
<dbReference type="OrthoDB" id="4327079at2759"/>
<dbReference type="Gene3D" id="3.20.20.70">
    <property type="entry name" value="Aldolase class I"/>
    <property type="match status" value="1"/>
</dbReference>
<dbReference type="SMR" id="A2ELU8"/>
<dbReference type="InterPro" id="IPR005720">
    <property type="entry name" value="Dihydroorotate_DH_cat"/>
</dbReference>
<dbReference type="GO" id="GO:0017113">
    <property type="term" value="F:dihydropyrimidine dehydrogenase (NADP+) activity"/>
    <property type="evidence" value="ECO:0000318"/>
    <property type="project" value="GO_Central"/>
</dbReference>
<dbReference type="PROSITE" id="PS00198">
    <property type="entry name" value="4FE4S_FER_1"/>
    <property type="match status" value="1"/>
</dbReference>
<feature type="domain" description="4Fe-4S ferredoxin-type" evidence="8">
    <location>
        <begin position="771"/>
        <end position="800"/>
    </location>
</feature>
<keyword evidence="11" id="KW-1185">Reference proteome</keyword>
<dbReference type="GO" id="GO:0006212">
    <property type="term" value="P:uracil catabolic process"/>
    <property type="evidence" value="ECO:0000318"/>
    <property type="project" value="GO_Central"/>
</dbReference>
<dbReference type="SUPFAM" id="SSF54862">
    <property type="entry name" value="4Fe-4S ferredoxins"/>
    <property type="match status" value="1"/>
</dbReference>
<dbReference type="FunFam" id="3.20.20.70:FF:000027">
    <property type="entry name" value="Dihydropyrimidine dehydrogenase [NADP(+)]"/>
    <property type="match status" value="1"/>
</dbReference>
<dbReference type="eggNOG" id="KOG1799">
    <property type="taxonomic scope" value="Eukaryota"/>
</dbReference>
<dbReference type="SUPFAM" id="SSF46548">
    <property type="entry name" value="alpha-helical ferredoxin"/>
    <property type="match status" value="1"/>
</dbReference>
<dbReference type="Gene3D" id="3.50.50.60">
    <property type="entry name" value="FAD/NAD(P)-binding domain"/>
    <property type="match status" value="2"/>
</dbReference>
<dbReference type="GO" id="GO:0006210">
    <property type="term" value="P:thymine catabolic process"/>
    <property type="evidence" value="ECO:0000318"/>
    <property type="project" value="GO_Central"/>
</dbReference>
<dbReference type="EMBL" id="DS114162">
    <property type="protein sequence ID" value="EAX89830.1"/>
    <property type="molecule type" value="Genomic_DNA"/>
</dbReference>
<dbReference type="Pfam" id="PF14697">
    <property type="entry name" value="Fer4_21"/>
    <property type="match status" value="1"/>
</dbReference>
<evidence type="ECO:0000256" key="7">
    <source>
        <dbReference type="ARBA" id="ARBA00032722"/>
    </source>
</evidence>
<accession>A2ELU8</accession>
<comment type="similarity">
    <text evidence="2">Belongs to the dihydropyrimidine dehydrogenase family.</text>
</comment>
<evidence type="ECO:0000259" key="8">
    <source>
        <dbReference type="PROSITE" id="PS51379"/>
    </source>
</evidence>
<protein>
    <recommendedName>
        <fullName evidence="3">dihydropyrimidine dehydrogenase (NADP(+))</fullName>
        <ecNumber evidence="3">1.3.1.2</ecNumber>
    </recommendedName>
    <alternativeName>
        <fullName evidence="7">Dihydrothymine dehydrogenase</fullName>
    </alternativeName>
    <alternativeName>
        <fullName evidence="6">Dihydrouracil dehydrogenase</fullName>
    </alternativeName>
</protein>
<dbReference type="GO" id="GO:0005737">
    <property type="term" value="C:cytoplasm"/>
    <property type="evidence" value="ECO:0007669"/>
    <property type="project" value="InterPro"/>
</dbReference>
<evidence type="ECO:0000313" key="9">
    <source>
        <dbReference type="EMBL" id="EAX89830.1"/>
    </source>
</evidence>
<evidence type="ECO:0000256" key="6">
    <source>
        <dbReference type="ARBA" id="ARBA00030119"/>
    </source>
</evidence>
<dbReference type="InterPro" id="IPR017900">
    <property type="entry name" value="4Fe4S_Fe_S_CS"/>
</dbReference>
<dbReference type="PROSITE" id="PS51379">
    <property type="entry name" value="4FE4S_FER_2"/>
    <property type="match status" value="2"/>
</dbReference>